<dbReference type="GO" id="GO:0046348">
    <property type="term" value="P:amino sugar catabolic process"/>
    <property type="evidence" value="ECO:0007669"/>
    <property type="project" value="InterPro"/>
</dbReference>
<dbReference type="InterPro" id="IPR040190">
    <property type="entry name" value="MURQ/GCKR"/>
</dbReference>
<evidence type="ECO:0000256" key="2">
    <source>
        <dbReference type="ARBA" id="ARBA00023277"/>
    </source>
</evidence>
<dbReference type="InterPro" id="IPR046348">
    <property type="entry name" value="SIS_dom_sf"/>
</dbReference>
<dbReference type="GO" id="GO:0009254">
    <property type="term" value="P:peptidoglycan turnover"/>
    <property type="evidence" value="ECO:0007669"/>
    <property type="project" value="TreeGrafter"/>
</dbReference>
<protein>
    <recommendedName>
        <fullName evidence="3">SIS domain-containing protein</fullName>
    </recommendedName>
</protein>
<proteinExistence type="predicted"/>
<dbReference type="GO" id="GO:0016803">
    <property type="term" value="F:ether hydrolase activity"/>
    <property type="evidence" value="ECO:0007669"/>
    <property type="project" value="TreeGrafter"/>
</dbReference>
<name>A0A381N536_9ZZZZ</name>
<accession>A0A381N536</accession>
<evidence type="ECO:0000256" key="1">
    <source>
        <dbReference type="ARBA" id="ARBA00023239"/>
    </source>
</evidence>
<evidence type="ECO:0000259" key="3">
    <source>
        <dbReference type="PROSITE" id="PS51464"/>
    </source>
</evidence>
<dbReference type="GO" id="GO:0016835">
    <property type="term" value="F:carbon-oxygen lyase activity"/>
    <property type="evidence" value="ECO:0007669"/>
    <property type="project" value="InterPro"/>
</dbReference>
<dbReference type="Pfam" id="PF22645">
    <property type="entry name" value="GKRP_SIS_N"/>
    <property type="match status" value="1"/>
</dbReference>
<dbReference type="EMBL" id="UINC01000082">
    <property type="protein sequence ID" value="SUZ48713.1"/>
    <property type="molecule type" value="Genomic_DNA"/>
</dbReference>
<dbReference type="NCBIfam" id="NF009222">
    <property type="entry name" value="PRK12570.1"/>
    <property type="match status" value="1"/>
</dbReference>
<dbReference type="InterPro" id="IPR005488">
    <property type="entry name" value="Etherase_MurQ"/>
</dbReference>
<dbReference type="InterPro" id="IPR005486">
    <property type="entry name" value="Glucokinase_regulatory_CS"/>
</dbReference>
<dbReference type="GO" id="GO:0097367">
    <property type="term" value="F:carbohydrate derivative binding"/>
    <property type="evidence" value="ECO:0007669"/>
    <property type="project" value="InterPro"/>
</dbReference>
<dbReference type="InterPro" id="IPR001347">
    <property type="entry name" value="SIS_dom"/>
</dbReference>
<dbReference type="PROSITE" id="PS51464">
    <property type="entry name" value="SIS"/>
    <property type="match status" value="1"/>
</dbReference>
<dbReference type="FunFam" id="3.40.50.10490:FF:000014">
    <property type="entry name" value="N-acetylmuramic acid 6-phosphate etherase"/>
    <property type="match status" value="1"/>
</dbReference>
<dbReference type="PROSITE" id="PS01272">
    <property type="entry name" value="GCKR"/>
    <property type="match status" value="1"/>
</dbReference>
<reference evidence="4" key="1">
    <citation type="submission" date="2018-05" db="EMBL/GenBank/DDBJ databases">
        <authorList>
            <person name="Lanie J.A."/>
            <person name="Ng W.-L."/>
            <person name="Kazmierczak K.M."/>
            <person name="Andrzejewski T.M."/>
            <person name="Davidsen T.M."/>
            <person name="Wayne K.J."/>
            <person name="Tettelin H."/>
            <person name="Glass J.I."/>
            <person name="Rusch D."/>
            <person name="Podicherti R."/>
            <person name="Tsui H.-C.T."/>
            <person name="Winkler M.E."/>
        </authorList>
    </citation>
    <scope>NUCLEOTIDE SEQUENCE</scope>
</reference>
<dbReference type="Gene3D" id="3.40.50.10490">
    <property type="entry name" value="Glucose-6-phosphate isomerase like protein, domain 1"/>
    <property type="match status" value="1"/>
</dbReference>
<dbReference type="AlphaFoldDB" id="A0A381N536"/>
<organism evidence="4">
    <name type="scientific">marine metagenome</name>
    <dbReference type="NCBI Taxonomy" id="408172"/>
    <lineage>
        <taxon>unclassified sequences</taxon>
        <taxon>metagenomes</taxon>
        <taxon>ecological metagenomes</taxon>
    </lineage>
</organism>
<gene>
    <name evidence="4" type="ORF">METZ01_LOCUS1567</name>
</gene>
<keyword evidence="2" id="KW-0119">Carbohydrate metabolism</keyword>
<feature type="domain" description="SIS" evidence="3">
    <location>
        <begin position="62"/>
        <end position="225"/>
    </location>
</feature>
<dbReference type="PANTHER" id="PTHR10088:SF4">
    <property type="entry name" value="GLUCOKINASE REGULATORY PROTEIN"/>
    <property type="match status" value="1"/>
</dbReference>
<dbReference type="NCBIfam" id="NF003915">
    <property type="entry name" value="PRK05441.1"/>
    <property type="match status" value="1"/>
</dbReference>
<keyword evidence="1" id="KW-0456">Lyase</keyword>
<dbReference type="CDD" id="cd05007">
    <property type="entry name" value="SIS_Etherase"/>
    <property type="match status" value="1"/>
</dbReference>
<evidence type="ECO:0000313" key="4">
    <source>
        <dbReference type="EMBL" id="SUZ48713.1"/>
    </source>
</evidence>
<dbReference type="SUPFAM" id="SSF53697">
    <property type="entry name" value="SIS domain"/>
    <property type="match status" value="1"/>
</dbReference>
<dbReference type="NCBIfam" id="TIGR00274">
    <property type="entry name" value="N-acetylmuramic acid 6-phosphate etherase"/>
    <property type="match status" value="1"/>
</dbReference>
<sequence length="279" mass="30491">MEYLINKFLMNFYKITESDSNYDILEKKSIKQLLEIINSEDQTVAFSVKKEISKINTLITKVIEQLKIGGRLFYIGSGTSGRIGVVDASECPPTFGVETDLVIGVIAGGDRAIRKSIESAEDDTNQGWKDLLKHNISSNDFVIGIAASGTTPYVIGALENCNKNKIPTGCITCNPGSPISLISKYPIEVVVGPEVITGSSRMKAGTAQKLILNMISSTTMIKIGKVLGNKMVDMQLSNEKLVDRGTKMVMDSVGINKNEASKLLIKYKSVRNAIKNYKK</sequence>
<dbReference type="PANTHER" id="PTHR10088">
    <property type="entry name" value="GLUCOKINASE REGULATORY PROTEIN"/>
    <property type="match status" value="1"/>
</dbReference>